<accession>X1PJ61</accession>
<dbReference type="EMBL" id="BARV01030239">
    <property type="protein sequence ID" value="GAI39070.1"/>
    <property type="molecule type" value="Genomic_DNA"/>
</dbReference>
<organism evidence="1">
    <name type="scientific">marine sediment metagenome</name>
    <dbReference type="NCBI Taxonomy" id="412755"/>
    <lineage>
        <taxon>unclassified sequences</taxon>
        <taxon>metagenomes</taxon>
        <taxon>ecological metagenomes</taxon>
    </lineage>
</organism>
<feature type="non-terminal residue" evidence="1">
    <location>
        <position position="1"/>
    </location>
</feature>
<comment type="caution">
    <text evidence="1">The sequence shown here is derived from an EMBL/GenBank/DDBJ whole genome shotgun (WGS) entry which is preliminary data.</text>
</comment>
<sequence>LPDSSPMGTQRIFKEKDENTRYKKTYQSCTRTAQNNGIAKCAK</sequence>
<evidence type="ECO:0000313" key="1">
    <source>
        <dbReference type="EMBL" id="GAI39070.1"/>
    </source>
</evidence>
<proteinExistence type="predicted"/>
<protein>
    <submittedName>
        <fullName evidence="1">Uncharacterized protein</fullName>
    </submittedName>
</protein>
<reference evidence="1" key="1">
    <citation type="journal article" date="2014" name="Front. Microbiol.">
        <title>High frequency of phylogenetically diverse reductive dehalogenase-homologous genes in deep subseafloor sedimentary metagenomes.</title>
        <authorList>
            <person name="Kawai M."/>
            <person name="Futagami T."/>
            <person name="Toyoda A."/>
            <person name="Takaki Y."/>
            <person name="Nishi S."/>
            <person name="Hori S."/>
            <person name="Arai W."/>
            <person name="Tsubouchi T."/>
            <person name="Morono Y."/>
            <person name="Uchiyama I."/>
            <person name="Ito T."/>
            <person name="Fujiyama A."/>
            <person name="Inagaki F."/>
            <person name="Takami H."/>
        </authorList>
    </citation>
    <scope>NUCLEOTIDE SEQUENCE</scope>
    <source>
        <strain evidence="1">Expedition CK06-06</strain>
    </source>
</reference>
<name>X1PJ61_9ZZZZ</name>
<dbReference type="AlphaFoldDB" id="X1PJ61"/>
<gene>
    <name evidence="1" type="ORF">S06H3_48062</name>
</gene>